<comment type="caution">
    <text evidence="3">The sequence shown here is derived from an EMBL/GenBank/DDBJ whole genome shotgun (WGS) entry which is preliminary data.</text>
</comment>
<evidence type="ECO:0000313" key="4">
    <source>
        <dbReference type="Proteomes" id="UP000473699"/>
    </source>
</evidence>
<dbReference type="EMBL" id="VUNH01000010">
    <property type="protein sequence ID" value="MST56306.1"/>
    <property type="molecule type" value="Genomic_DNA"/>
</dbReference>
<feature type="signal peptide" evidence="2">
    <location>
        <begin position="1"/>
        <end position="19"/>
    </location>
</feature>
<keyword evidence="2" id="KW-0732">Signal</keyword>
<evidence type="ECO:0000256" key="1">
    <source>
        <dbReference type="SAM" id="Coils"/>
    </source>
</evidence>
<evidence type="ECO:0000256" key="2">
    <source>
        <dbReference type="SAM" id="SignalP"/>
    </source>
</evidence>
<dbReference type="RefSeq" id="WP_154529386.1">
    <property type="nucleotide sequence ID" value="NZ_VUNH01000010.1"/>
</dbReference>
<reference evidence="3 4" key="1">
    <citation type="submission" date="2019-08" db="EMBL/GenBank/DDBJ databases">
        <title>In-depth cultivation of the pig gut microbiome towards novel bacterial diversity and tailored functional studies.</title>
        <authorList>
            <person name="Wylensek D."/>
            <person name="Hitch T.C.A."/>
            <person name="Clavel T."/>
        </authorList>
    </citation>
    <scope>NUCLEOTIDE SEQUENCE [LARGE SCALE GENOMIC DNA]</scope>
    <source>
        <strain evidence="3 4">SM-530-WT-4B</strain>
    </source>
</reference>
<organism evidence="3 4">
    <name type="scientific">Pyramidobacter porci</name>
    <dbReference type="NCBI Taxonomy" id="2605789"/>
    <lineage>
        <taxon>Bacteria</taxon>
        <taxon>Thermotogati</taxon>
        <taxon>Synergistota</taxon>
        <taxon>Synergistia</taxon>
        <taxon>Synergistales</taxon>
        <taxon>Dethiosulfovibrionaceae</taxon>
        <taxon>Pyramidobacter</taxon>
    </lineage>
</organism>
<dbReference type="AlphaFoldDB" id="A0A6L5YDA4"/>
<feature type="chain" id="PRO_5026762805" evidence="2">
    <location>
        <begin position="20"/>
        <end position="288"/>
    </location>
</feature>
<evidence type="ECO:0000313" key="3">
    <source>
        <dbReference type="EMBL" id="MST56306.1"/>
    </source>
</evidence>
<keyword evidence="1" id="KW-0175">Coiled coil</keyword>
<accession>A0A6L5YDA4</accession>
<keyword evidence="4" id="KW-1185">Reference proteome</keyword>
<gene>
    <name evidence="3" type="ORF">FYJ74_09710</name>
</gene>
<protein>
    <submittedName>
        <fullName evidence="3">Uncharacterized protein</fullName>
    </submittedName>
</protein>
<dbReference type="Pfam" id="PF12869">
    <property type="entry name" value="tRNA_anti-like"/>
    <property type="match status" value="1"/>
</dbReference>
<name>A0A6L5YDA4_9BACT</name>
<dbReference type="InterPro" id="IPR024422">
    <property type="entry name" value="Protein_unknown_function_OB"/>
</dbReference>
<dbReference type="Proteomes" id="UP000473699">
    <property type="component" value="Unassembled WGS sequence"/>
</dbReference>
<proteinExistence type="predicted"/>
<sequence>MKKLIFTFLFIMSCTAAFAAAPAEPILLDTTRTGNDFYLNEYSKDAENGMISVVIRCVLSESEIRRLSALMVKQDIPADQAAGVKYNDFCLRYSNDGTRYQRRYDRYVDVNGAIIRRLRVNPDDWFDTTNSAALLPAKALAEASRLLDQPDPLPKSALELTPVEPADANSPQSSSPKKAEKVDAMIEAYRANVARFEAQYENALTQVQGRMGDMGVSGDLYTVLLQSEKEGGDSILCYFDADDRGDLAKCSKGDLLIVEGAYRRTKVRNAVFALDRCNVIKNITAGGK</sequence>
<feature type="coiled-coil region" evidence="1">
    <location>
        <begin position="179"/>
        <end position="206"/>
    </location>
</feature>